<keyword evidence="5 7" id="KW-0255">Endonuclease</keyword>
<dbReference type="RefSeq" id="WP_192805729.1">
    <property type="nucleotide sequence ID" value="NC_005877.1"/>
</dbReference>
<protein>
    <recommendedName>
        <fullName evidence="7">Ribonuclease P protein component 1</fullName>
        <shortName evidence="7">RNase P component 1</shortName>
        <ecNumber evidence="7">3.1.26.5</ecNumber>
    </recommendedName>
    <alternativeName>
        <fullName evidence="7">Rpp29</fullName>
    </alternativeName>
</protein>
<evidence type="ECO:0000313" key="8">
    <source>
        <dbReference type="EMBL" id="SMD30461.1"/>
    </source>
</evidence>
<keyword evidence="4 7" id="KW-0540">Nuclease</keyword>
<dbReference type="GO" id="GO:0005737">
    <property type="term" value="C:cytoplasm"/>
    <property type="evidence" value="ECO:0007669"/>
    <property type="project" value="UniProtKB-SubCell"/>
</dbReference>
<accession>A0A8G2FVY8</accession>
<dbReference type="AlphaFoldDB" id="A0A8G2FVY8"/>
<proteinExistence type="inferred from homology"/>
<dbReference type="Proteomes" id="UP000192315">
    <property type="component" value="Unassembled WGS sequence"/>
</dbReference>
<keyword evidence="9" id="KW-1185">Reference proteome</keyword>
<comment type="subcellular location">
    <subcellularLocation>
        <location evidence="7">Cytoplasm</location>
    </subcellularLocation>
</comment>
<evidence type="ECO:0000256" key="4">
    <source>
        <dbReference type="ARBA" id="ARBA00022722"/>
    </source>
</evidence>
<evidence type="ECO:0000256" key="6">
    <source>
        <dbReference type="ARBA" id="ARBA00022801"/>
    </source>
</evidence>
<gene>
    <name evidence="7" type="primary">rnp1</name>
    <name evidence="8" type="ORF">SAMN02745355_0342</name>
</gene>
<dbReference type="EMBL" id="FWYE01000001">
    <property type="protein sequence ID" value="SMD30461.1"/>
    <property type="molecule type" value="Genomic_DNA"/>
</dbReference>
<organism evidence="8 9">
    <name type="scientific">Picrophilus torridus (strain ATCC 700027 / DSM 9790 / JCM 10055 / NBRC 100828 / KAW 2/3)</name>
    <dbReference type="NCBI Taxonomy" id="1122961"/>
    <lineage>
        <taxon>Archaea</taxon>
        <taxon>Methanobacteriati</taxon>
        <taxon>Thermoplasmatota</taxon>
        <taxon>Thermoplasmata</taxon>
        <taxon>Thermoplasmatales</taxon>
        <taxon>Picrophilaceae</taxon>
        <taxon>Picrophilus</taxon>
    </lineage>
</organism>
<dbReference type="Gene3D" id="2.30.30.210">
    <property type="entry name" value="Ribonuclease P/MRP, subunit p29"/>
    <property type="match status" value="1"/>
</dbReference>
<dbReference type="GO" id="GO:0000172">
    <property type="term" value="C:ribonuclease MRP complex"/>
    <property type="evidence" value="ECO:0007669"/>
    <property type="project" value="InterPro"/>
</dbReference>
<evidence type="ECO:0000313" key="9">
    <source>
        <dbReference type="Proteomes" id="UP000192315"/>
    </source>
</evidence>
<comment type="caution">
    <text evidence="8">The sequence shown here is derived from an EMBL/GenBank/DDBJ whole genome shotgun (WGS) entry which is preliminary data.</text>
</comment>
<dbReference type="GO" id="GO:0004526">
    <property type="term" value="F:ribonuclease P activity"/>
    <property type="evidence" value="ECO:0007669"/>
    <property type="project" value="UniProtKB-UniRule"/>
</dbReference>
<dbReference type="GeneID" id="24780794"/>
<dbReference type="PANTHER" id="PTHR13348:SF0">
    <property type="entry name" value="RIBONUCLEASE P PROTEIN SUBUNIT P29"/>
    <property type="match status" value="1"/>
</dbReference>
<dbReference type="InterPro" id="IPR023534">
    <property type="entry name" value="Rof/RNase_P-like"/>
</dbReference>
<dbReference type="InterPro" id="IPR023538">
    <property type="entry name" value="RNP1"/>
</dbReference>
<comment type="similarity">
    <text evidence="1 7">Belongs to the eukaryotic/archaeal RNase P protein component 1 family.</text>
</comment>
<evidence type="ECO:0000256" key="7">
    <source>
        <dbReference type="HAMAP-Rule" id="MF_00754"/>
    </source>
</evidence>
<dbReference type="OrthoDB" id="39019at2157"/>
<dbReference type="HAMAP" id="MF_00754">
    <property type="entry name" value="RNase_P_1"/>
    <property type="match status" value="1"/>
</dbReference>
<dbReference type="SUPFAM" id="SSF101744">
    <property type="entry name" value="Rof/RNase P subunit-like"/>
    <property type="match status" value="1"/>
</dbReference>
<name>A0A8G2FVY8_PICTO</name>
<evidence type="ECO:0000256" key="1">
    <source>
        <dbReference type="ARBA" id="ARBA00006181"/>
    </source>
</evidence>
<dbReference type="InterPro" id="IPR002730">
    <property type="entry name" value="Rpp29/RNP1"/>
</dbReference>
<keyword evidence="2 7" id="KW-0963">Cytoplasm</keyword>
<dbReference type="InterPro" id="IPR016848">
    <property type="entry name" value="RNase_P/MRP_Rpp29-subunit"/>
</dbReference>
<reference evidence="8 9" key="1">
    <citation type="submission" date="2017-04" db="EMBL/GenBank/DDBJ databases">
        <authorList>
            <person name="Varghese N."/>
            <person name="Submissions S."/>
        </authorList>
    </citation>
    <scope>NUCLEOTIDE SEQUENCE [LARGE SCALE GENOMIC DNA]</scope>
    <source>
        <strain evidence="8 9">DSM 9789</strain>
    </source>
</reference>
<comment type="catalytic activity">
    <reaction evidence="7">
        <text>Endonucleolytic cleavage of RNA, removing 5'-extranucleotides from tRNA precursor.</text>
        <dbReference type="EC" id="3.1.26.5"/>
    </reaction>
</comment>
<dbReference type="GO" id="GO:0033204">
    <property type="term" value="F:ribonuclease P RNA binding"/>
    <property type="evidence" value="ECO:0007669"/>
    <property type="project" value="InterPro"/>
</dbReference>
<dbReference type="EC" id="3.1.26.5" evidence="7"/>
<keyword evidence="6 7" id="KW-0378">Hydrolase</keyword>
<evidence type="ECO:0000256" key="3">
    <source>
        <dbReference type="ARBA" id="ARBA00022694"/>
    </source>
</evidence>
<evidence type="ECO:0000256" key="2">
    <source>
        <dbReference type="ARBA" id="ARBA00022490"/>
    </source>
</evidence>
<dbReference type="SMART" id="SM00538">
    <property type="entry name" value="POP4"/>
    <property type="match status" value="1"/>
</dbReference>
<dbReference type="GO" id="GO:0006364">
    <property type="term" value="P:rRNA processing"/>
    <property type="evidence" value="ECO:0007669"/>
    <property type="project" value="TreeGrafter"/>
</dbReference>
<dbReference type="InterPro" id="IPR036980">
    <property type="entry name" value="RNase_P/MRP_Rpp29_sf"/>
</dbReference>
<dbReference type="GO" id="GO:0030677">
    <property type="term" value="C:ribonuclease P complex"/>
    <property type="evidence" value="ECO:0007669"/>
    <property type="project" value="UniProtKB-UniRule"/>
</dbReference>
<keyword evidence="3 7" id="KW-0819">tRNA processing</keyword>
<dbReference type="GO" id="GO:0001682">
    <property type="term" value="P:tRNA 5'-leader removal"/>
    <property type="evidence" value="ECO:0007669"/>
    <property type="project" value="UniProtKB-UniRule"/>
</dbReference>
<evidence type="ECO:0000256" key="5">
    <source>
        <dbReference type="ARBA" id="ARBA00022759"/>
    </source>
</evidence>
<dbReference type="PANTHER" id="PTHR13348">
    <property type="entry name" value="RIBONUCLEASE P SUBUNIT P29"/>
    <property type="match status" value="1"/>
</dbReference>
<dbReference type="Pfam" id="PF01868">
    <property type="entry name" value="RNase_P-MRP_p29"/>
    <property type="match status" value="1"/>
</dbReference>
<comment type="function">
    <text evidence="7">Part of ribonuclease P, a protein complex that generates mature tRNA molecules by cleaving their 5'-ends.</text>
</comment>
<sequence>MMRDISVIRSTNPLNLKVHGYVVDETKNVFVIMTKNGRKVIPKKGSVFRINLDGTCFDINGDVISIRPEDRVKELRRIIKRLKGEYNGKHRN</sequence>
<comment type="subunit">
    <text evidence="7">Consists of a catalytic RNA component and at least 4-5 protein subunits.</text>
</comment>